<dbReference type="SMART" id="SM00304">
    <property type="entry name" value="HAMP"/>
    <property type="match status" value="1"/>
</dbReference>
<dbReference type="Pfam" id="PF05227">
    <property type="entry name" value="CHASE3"/>
    <property type="match status" value="1"/>
</dbReference>
<dbReference type="Gene3D" id="1.10.287.130">
    <property type="match status" value="1"/>
</dbReference>
<name>A0ABW4TDR7_9ACTN</name>
<keyword evidence="7" id="KW-0418">Kinase</keyword>
<evidence type="ECO:0000256" key="5">
    <source>
        <dbReference type="ARBA" id="ARBA00022679"/>
    </source>
</evidence>
<comment type="subcellular location">
    <subcellularLocation>
        <location evidence="2">Cell membrane</location>
    </subcellularLocation>
</comment>
<dbReference type="PANTHER" id="PTHR43304:SF1">
    <property type="entry name" value="PAC DOMAIN-CONTAINING PROTEIN"/>
    <property type="match status" value="1"/>
</dbReference>
<evidence type="ECO:0000313" key="14">
    <source>
        <dbReference type="Proteomes" id="UP001597368"/>
    </source>
</evidence>
<dbReference type="PANTHER" id="PTHR43304">
    <property type="entry name" value="PHYTOCHROME-LIKE PROTEIN CPH1"/>
    <property type="match status" value="1"/>
</dbReference>
<evidence type="ECO:0000256" key="2">
    <source>
        <dbReference type="ARBA" id="ARBA00004236"/>
    </source>
</evidence>
<feature type="transmembrane region" description="Helical" evidence="10">
    <location>
        <begin position="24"/>
        <end position="47"/>
    </location>
</feature>
<protein>
    <recommendedName>
        <fullName evidence="3">histidine kinase</fullName>
        <ecNumber evidence="3">2.7.13.3</ecNumber>
    </recommendedName>
</protein>
<dbReference type="Proteomes" id="UP001597368">
    <property type="component" value="Unassembled WGS sequence"/>
</dbReference>
<keyword evidence="10" id="KW-0472">Membrane</keyword>
<feature type="domain" description="HAMP" evidence="12">
    <location>
        <begin position="212"/>
        <end position="264"/>
    </location>
</feature>
<evidence type="ECO:0000313" key="13">
    <source>
        <dbReference type="EMBL" id="MFD1940178.1"/>
    </source>
</evidence>
<dbReference type="SUPFAM" id="SSF47384">
    <property type="entry name" value="Homodimeric domain of signal transducing histidine kinase"/>
    <property type="match status" value="1"/>
</dbReference>
<evidence type="ECO:0000256" key="4">
    <source>
        <dbReference type="ARBA" id="ARBA00022553"/>
    </source>
</evidence>
<accession>A0ABW4TDR7</accession>
<dbReference type="EC" id="2.7.13.3" evidence="3"/>
<evidence type="ECO:0000256" key="10">
    <source>
        <dbReference type="SAM" id="Phobius"/>
    </source>
</evidence>
<feature type="domain" description="Histidine kinase" evidence="11">
    <location>
        <begin position="286"/>
        <end position="502"/>
    </location>
</feature>
<dbReference type="SMART" id="SM00388">
    <property type="entry name" value="HisKA"/>
    <property type="match status" value="1"/>
</dbReference>
<dbReference type="SMART" id="SM00387">
    <property type="entry name" value="HATPase_c"/>
    <property type="match status" value="1"/>
</dbReference>
<evidence type="ECO:0000259" key="11">
    <source>
        <dbReference type="PROSITE" id="PS50109"/>
    </source>
</evidence>
<keyword evidence="14" id="KW-1185">Reference proteome</keyword>
<dbReference type="InterPro" id="IPR005467">
    <property type="entry name" value="His_kinase_dom"/>
</dbReference>
<evidence type="ECO:0000256" key="6">
    <source>
        <dbReference type="ARBA" id="ARBA00022692"/>
    </source>
</evidence>
<keyword evidence="4" id="KW-0597">Phosphoprotein</keyword>
<gene>
    <name evidence="13" type="ORF">ACFSKW_52845</name>
</gene>
<dbReference type="InterPro" id="IPR004358">
    <property type="entry name" value="Sig_transdc_His_kin-like_C"/>
</dbReference>
<dbReference type="InterPro" id="IPR003660">
    <property type="entry name" value="HAMP_dom"/>
</dbReference>
<keyword evidence="8 10" id="KW-1133">Transmembrane helix</keyword>
<comment type="catalytic activity">
    <reaction evidence="1">
        <text>ATP + protein L-histidine = ADP + protein N-phospho-L-histidine.</text>
        <dbReference type="EC" id="2.7.13.3"/>
    </reaction>
</comment>
<comment type="caution">
    <text evidence="13">The sequence shown here is derived from an EMBL/GenBank/DDBJ whole genome shotgun (WGS) entry which is preliminary data.</text>
</comment>
<dbReference type="InterPro" id="IPR007891">
    <property type="entry name" value="CHASE3"/>
</dbReference>
<evidence type="ECO:0000256" key="7">
    <source>
        <dbReference type="ARBA" id="ARBA00022777"/>
    </source>
</evidence>
<keyword evidence="13" id="KW-0067">ATP-binding</keyword>
<evidence type="ECO:0000256" key="3">
    <source>
        <dbReference type="ARBA" id="ARBA00012438"/>
    </source>
</evidence>
<dbReference type="Gene3D" id="6.10.340.10">
    <property type="match status" value="1"/>
</dbReference>
<evidence type="ECO:0000256" key="8">
    <source>
        <dbReference type="ARBA" id="ARBA00022989"/>
    </source>
</evidence>
<dbReference type="CDD" id="cd00082">
    <property type="entry name" value="HisKA"/>
    <property type="match status" value="1"/>
</dbReference>
<evidence type="ECO:0000256" key="9">
    <source>
        <dbReference type="ARBA" id="ARBA00023012"/>
    </source>
</evidence>
<dbReference type="PROSITE" id="PS50109">
    <property type="entry name" value="HIS_KIN"/>
    <property type="match status" value="1"/>
</dbReference>
<reference evidence="14" key="1">
    <citation type="journal article" date="2019" name="Int. J. Syst. Evol. Microbiol.">
        <title>The Global Catalogue of Microorganisms (GCM) 10K type strain sequencing project: providing services to taxonomists for standard genome sequencing and annotation.</title>
        <authorList>
            <consortium name="The Broad Institute Genomics Platform"/>
            <consortium name="The Broad Institute Genome Sequencing Center for Infectious Disease"/>
            <person name="Wu L."/>
            <person name="Ma J."/>
        </authorList>
    </citation>
    <scope>NUCLEOTIDE SEQUENCE [LARGE SCALE GENOMIC DNA]</scope>
    <source>
        <strain evidence="14">ICMP 6774ER</strain>
    </source>
</reference>
<dbReference type="GO" id="GO:0005524">
    <property type="term" value="F:ATP binding"/>
    <property type="evidence" value="ECO:0007669"/>
    <property type="project" value="UniProtKB-KW"/>
</dbReference>
<dbReference type="Pfam" id="PF00512">
    <property type="entry name" value="HisKA"/>
    <property type="match status" value="1"/>
</dbReference>
<dbReference type="Gene3D" id="3.30.565.10">
    <property type="entry name" value="Histidine kinase-like ATPase, C-terminal domain"/>
    <property type="match status" value="1"/>
</dbReference>
<dbReference type="Pfam" id="PF02518">
    <property type="entry name" value="HATPase_c"/>
    <property type="match status" value="1"/>
</dbReference>
<dbReference type="InterPro" id="IPR003594">
    <property type="entry name" value="HATPase_dom"/>
</dbReference>
<dbReference type="SUPFAM" id="SSF55874">
    <property type="entry name" value="ATPase domain of HSP90 chaperone/DNA topoisomerase II/histidine kinase"/>
    <property type="match status" value="1"/>
</dbReference>
<dbReference type="SUPFAM" id="SSF158472">
    <property type="entry name" value="HAMP domain-like"/>
    <property type="match status" value="1"/>
</dbReference>
<keyword evidence="9" id="KW-0902">Two-component regulatory system</keyword>
<proteinExistence type="predicted"/>
<keyword evidence="6 10" id="KW-0812">Transmembrane</keyword>
<evidence type="ECO:0000259" key="12">
    <source>
        <dbReference type="PROSITE" id="PS50885"/>
    </source>
</evidence>
<organism evidence="13 14">
    <name type="scientific">Nonomuraea mangrovi</name>
    <dbReference type="NCBI Taxonomy" id="2316207"/>
    <lineage>
        <taxon>Bacteria</taxon>
        <taxon>Bacillati</taxon>
        <taxon>Actinomycetota</taxon>
        <taxon>Actinomycetes</taxon>
        <taxon>Streptosporangiales</taxon>
        <taxon>Streptosporangiaceae</taxon>
        <taxon>Nonomuraea</taxon>
    </lineage>
</organism>
<dbReference type="CDD" id="cd06225">
    <property type="entry name" value="HAMP"/>
    <property type="match status" value="1"/>
</dbReference>
<dbReference type="PROSITE" id="PS50885">
    <property type="entry name" value="HAMP"/>
    <property type="match status" value="1"/>
</dbReference>
<dbReference type="InterPro" id="IPR036097">
    <property type="entry name" value="HisK_dim/P_sf"/>
</dbReference>
<evidence type="ECO:0000256" key="1">
    <source>
        <dbReference type="ARBA" id="ARBA00000085"/>
    </source>
</evidence>
<dbReference type="RefSeq" id="WP_379583149.1">
    <property type="nucleotide sequence ID" value="NZ_JBHUFV010000105.1"/>
</dbReference>
<dbReference type="InterPro" id="IPR052162">
    <property type="entry name" value="Sensor_kinase/Photoreceptor"/>
</dbReference>
<dbReference type="InterPro" id="IPR003661">
    <property type="entry name" value="HisK_dim/P_dom"/>
</dbReference>
<keyword evidence="5" id="KW-0808">Transferase</keyword>
<sequence length="504" mass="55333">MSALRPLPAPKPPTGYGRLPIGRWFLFAGVVGLLVLLAGAAVTMGTLSQLSDARRTVIEVVDPATLATLDLSVALSAQEGAARSFGLTTDPQYVAVYRQARADEDEAVRRINRLVPGPRLDAITKAAAAWRAQYGEPVIEGTPLTRENAGVNSVRFGEVRAAISAQRTYLENLHATSSARLNDRARSSTFAFGVLAAVLVALLVLIGFIVRHVVLRPVADLTAQVRAVAHGDFEHPLRIDRPAELAELAGHIDAMRRRILAQWRRSDEQAEELRRSNGELEQFAYVASHDLQEPLRKVASFTQMLEQRYGDQLDDRAKQYIAFAVDGAKRMQLLINDLLDFSRVGRIGGEKVPLDAGLPMADAVANLATQIEETGAEVTCGPLPEVTGNRSQLAQLFQNLVGNAVKFRGDEPPVVRVEARRDAEGMWEFSCADNGIGIEDKYAERIFLIFQRLHTRDRYPGTGIGLALCKKIVEYHGGRIWLDNHEGQGRGTTVRWTLPGRSDP</sequence>
<keyword evidence="13" id="KW-0547">Nucleotide-binding</keyword>
<dbReference type="PRINTS" id="PR00344">
    <property type="entry name" value="BCTRLSENSOR"/>
</dbReference>
<dbReference type="InterPro" id="IPR036890">
    <property type="entry name" value="HATPase_C_sf"/>
</dbReference>
<feature type="transmembrane region" description="Helical" evidence="10">
    <location>
        <begin position="190"/>
        <end position="210"/>
    </location>
</feature>
<dbReference type="EMBL" id="JBHUFV010000105">
    <property type="protein sequence ID" value="MFD1940178.1"/>
    <property type="molecule type" value="Genomic_DNA"/>
</dbReference>
<dbReference type="Pfam" id="PF00672">
    <property type="entry name" value="HAMP"/>
    <property type="match status" value="1"/>
</dbReference>